<sequence>MFKFILLLLSLVLFMPGSSLHASDGDAILGVWNTRDKDAKIEIYRCGTKYCGKIAWLEEPDFPPYDEGGMAGLPKVDRNNPDPRLRSRPYLGLEILQGFSYSGDNKWEKGRIYNPENGKFYKAKISMDGNNRLKLRGFMGVSFFGRTETWTR</sequence>
<name>A0A9W6FVA8_9BACT</name>
<reference evidence="3" key="1">
    <citation type="submission" date="2022-12" db="EMBL/GenBank/DDBJ databases">
        <title>Reference genome sequencing for broad-spectrum identification of bacterial and archaeal isolates by mass spectrometry.</title>
        <authorList>
            <person name="Sekiguchi Y."/>
            <person name="Tourlousse D.M."/>
        </authorList>
    </citation>
    <scope>NUCLEOTIDE SEQUENCE</scope>
    <source>
        <strain evidence="3">ASRB1</strain>
    </source>
</reference>
<dbReference type="PANTHER" id="PTHR36919:SF2">
    <property type="entry name" value="BLL6627 PROTEIN"/>
    <property type="match status" value="1"/>
</dbReference>
<organism evidence="3 4">
    <name type="scientific">Desulforhabdus amnigena</name>
    <dbReference type="NCBI Taxonomy" id="40218"/>
    <lineage>
        <taxon>Bacteria</taxon>
        <taxon>Pseudomonadati</taxon>
        <taxon>Thermodesulfobacteriota</taxon>
        <taxon>Syntrophobacteria</taxon>
        <taxon>Syntrophobacterales</taxon>
        <taxon>Syntrophobacteraceae</taxon>
        <taxon>Desulforhabdus</taxon>
    </lineage>
</organism>
<gene>
    <name evidence="3" type="ORF">DAMNIGENAA_29410</name>
</gene>
<dbReference type="Proteomes" id="UP001144372">
    <property type="component" value="Unassembled WGS sequence"/>
</dbReference>
<dbReference type="PANTHER" id="PTHR36919">
    <property type="entry name" value="BLR1215 PROTEIN"/>
    <property type="match status" value="1"/>
</dbReference>
<evidence type="ECO:0000313" key="4">
    <source>
        <dbReference type="Proteomes" id="UP001144372"/>
    </source>
</evidence>
<dbReference type="EMBL" id="BSDR01000001">
    <property type="protein sequence ID" value="GLI35508.1"/>
    <property type="molecule type" value="Genomic_DNA"/>
</dbReference>
<feature type="signal peptide" evidence="1">
    <location>
        <begin position="1"/>
        <end position="22"/>
    </location>
</feature>
<feature type="chain" id="PRO_5040836999" description="DUF2147 domain-containing protein" evidence="1">
    <location>
        <begin position="23"/>
        <end position="152"/>
    </location>
</feature>
<keyword evidence="1" id="KW-0732">Signal</keyword>
<dbReference type="AlphaFoldDB" id="A0A9W6FVA8"/>
<dbReference type="Gene3D" id="2.40.128.520">
    <property type="match status" value="1"/>
</dbReference>
<dbReference type="RefSeq" id="WP_281795402.1">
    <property type="nucleotide sequence ID" value="NZ_BSDR01000001.1"/>
</dbReference>
<feature type="domain" description="DUF2147" evidence="2">
    <location>
        <begin position="30"/>
        <end position="152"/>
    </location>
</feature>
<proteinExistence type="predicted"/>
<evidence type="ECO:0000256" key="1">
    <source>
        <dbReference type="SAM" id="SignalP"/>
    </source>
</evidence>
<dbReference type="InterPro" id="IPR019223">
    <property type="entry name" value="DUF2147"/>
</dbReference>
<accession>A0A9W6FVA8</accession>
<protein>
    <recommendedName>
        <fullName evidence="2">DUF2147 domain-containing protein</fullName>
    </recommendedName>
</protein>
<dbReference type="Pfam" id="PF09917">
    <property type="entry name" value="DUF2147"/>
    <property type="match status" value="1"/>
</dbReference>
<evidence type="ECO:0000259" key="2">
    <source>
        <dbReference type="Pfam" id="PF09917"/>
    </source>
</evidence>
<evidence type="ECO:0000313" key="3">
    <source>
        <dbReference type="EMBL" id="GLI35508.1"/>
    </source>
</evidence>
<comment type="caution">
    <text evidence="3">The sequence shown here is derived from an EMBL/GenBank/DDBJ whole genome shotgun (WGS) entry which is preliminary data.</text>
</comment>
<keyword evidence="4" id="KW-1185">Reference proteome</keyword>